<dbReference type="PANTHER" id="PTHR42812">
    <property type="entry name" value="BETA-XYLOSIDASE"/>
    <property type="match status" value="1"/>
</dbReference>
<dbReference type="EMBL" id="BSYB01000052">
    <property type="protein sequence ID" value="GMG51904.1"/>
    <property type="molecule type" value="Genomic_DNA"/>
</dbReference>
<evidence type="ECO:0000256" key="2">
    <source>
        <dbReference type="ARBA" id="ARBA00022729"/>
    </source>
</evidence>
<evidence type="ECO:0000313" key="7">
    <source>
        <dbReference type="EMBL" id="GMG51904.1"/>
    </source>
</evidence>
<dbReference type="InterPro" id="IPR006710">
    <property type="entry name" value="Glyco_hydro_43"/>
</dbReference>
<evidence type="ECO:0000256" key="1">
    <source>
        <dbReference type="ARBA" id="ARBA00009865"/>
    </source>
</evidence>
<dbReference type="Proteomes" id="UP001165189">
    <property type="component" value="Unassembled WGS sequence"/>
</dbReference>
<dbReference type="InterPro" id="IPR013320">
    <property type="entry name" value="ConA-like_dom_sf"/>
</dbReference>
<dbReference type="InterPro" id="IPR051795">
    <property type="entry name" value="Glycosyl_Hydrlase_43"/>
</dbReference>
<evidence type="ECO:0000256" key="3">
    <source>
        <dbReference type="ARBA" id="ARBA00022801"/>
    </source>
</evidence>
<organism evidence="7 8">
    <name type="scientific">Aspergillus oryzae var. brunneus</name>
    <dbReference type="NCBI Taxonomy" id="332754"/>
    <lineage>
        <taxon>Eukaryota</taxon>
        <taxon>Fungi</taxon>
        <taxon>Dikarya</taxon>
        <taxon>Ascomycota</taxon>
        <taxon>Pezizomycotina</taxon>
        <taxon>Eurotiomycetes</taxon>
        <taxon>Eurotiomycetidae</taxon>
        <taxon>Eurotiales</taxon>
        <taxon>Aspergillaceae</taxon>
        <taxon>Aspergillus</taxon>
        <taxon>Aspergillus subgen. Circumdati</taxon>
    </lineage>
</organism>
<evidence type="ECO:0000256" key="5">
    <source>
        <dbReference type="RuleBase" id="RU361187"/>
    </source>
</evidence>
<dbReference type="Gene3D" id="2.115.10.20">
    <property type="entry name" value="Glycosyl hydrolase domain, family 43"/>
    <property type="match status" value="1"/>
</dbReference>
<evidence type="ECO:0000259" key="6">
    <source>
        <dbReference type="Pfam" id="PF17851"/>
    </source>
</evidence>
<gene>
    <name evidence="7" type="ORF">Aory05_001033000</name>
</gene>
<dbReference type="InterPro" id="IPR041542">
    <property type="entry name" value="GH43_C2"/>
</dbReference>
<evidence type="ECO:0000256" key="4">
    <source>
        <dbReference type="ARBA" id="ARBA00023295"/>
    </source>
</evidence>
<evidence type="ECO:0000313" key="8">
    <source>
        <dbReference type="Proteomes" id="UP001165189"/>
    </source>
</evidence>
<dbReference type="InterPro" id="IPR023296">
    <property type="entry name" value="Glyco_hydro_beta-prop_sf"/>
</dbReference>
<reference evidence="7" key="1">
    <citation type="submission" date="2023-04" db="EMBL/GenBank/DDBJ databases">
        <title>Aspergillus oryzae var. brunneus NBRC 4377.</title>
        <authorList>
            <person name="Ichikawa N."/>
            <person name="Sato H."/>
            <person name="Tonouchi N."/>
        </authorList>
    </citation>
    <scope>NUCLEOTIDE SEQUENCE</scope>
    <source>
        <strain evidence="7">NBRC 4377</strain>
    </source>
</reference>
<dbReference type="SUPFAM" id="SSF49899">
    <property type="entry name" value="Concanavalin A-like lectins/glucanases"/>
    <property type="match status" value="1"/>
</dbReference>
<sequence length="467" mass="53103">MWGHIYPPIPLRHQGVVLRNTTTNTRVPRADNSHTILGKNINNIDWTAVVMYNNPIIPGFNPDPSIIRVKNDFFLVTSSFEYFPGAPIYHSTDLIRWTLIGHALTRRSQIHIQTPEPGGGVWATTLRYHDGVYYIIAASFERYRPQDDDRVWPRGFYVKTENIWDSGSWSDPVFFDQVGFDQDVLYLSSTYRKLNRTPNANLKDFAIHIATIDLASGTSTSEPKLIRESTSGVSEGSHIFKRGKYYYLFTAEGGTESGHCEWVSRSETGPFGPWEVGPNNPLWRNGINDEVQNTGHADLVEDAQGRWWAVLLGVRPVRKDGYWEESVFGNFAHSLLGLCCRTNSIATVTIGRETFLIPVEWKDDWPIFNRGKKISLQSDTPHLYEYQHPVAWRDDFSSPELQLGWFGFKEVNGTSSETQWIGEVQNSTMTQSPPVGAPFTGMMLGLYAFGERQRCLLPADFGYAEFR</sequence>
<dbReference type="CDD" id="cd18617">
    <property type="entry name" value="GH43_XynB-like"/>
    <property type="match status" value="1"/>
</dbReference>
<keyword evidence="3 5" id="KW-0378">Hydrolase</keyword>
<protein>
    <submittedName>
        <fullName evidence="7">Unnamed protein product</fullName>
    </submittedName>
</protein>
<comment type="similarity">
    <text evidence="1 5">Belongs to the glycosyl hydrolase 43 family.</text>
</comment>
<proteinExistence type="inferred from homology"/>
<feature type="domain" description="Beta-xylosidase C-terminal Concanavalin A-like" evidence="6">
    <location>
        <begin position="417"/>
        <end position="467"/>
    </location>
</feature>
<dbReference type="SUPFAM" id="SSF75005">
    <property type="entry name" value="Arabinanase/levansucrase/invertase"/>
    <property type="match status" value="1"/>
</dbReference>
<dbReference type="PANTHER" id="PTHR42812:SF16">
    <property type="entry name" value="HYDROLASE, PUTATIVE (AFU_ORTHOLOGUE AFUA_7G06110)-RELATED"/>
    <property type="match status" value="1"/>
</dbReference>
<dbReference type="Pfam" id="PF17851">
    <property type="entry name" value="GH43_C2"/>
    <property type="match status" value="1"/>
</dbReference>
<dbReference type="Pfam" id="PF04616">
    <property type="entry name" value="Glyco_hydro_43"/>
    <property type="match status" value="1"/>
</dbReference>
<keyword evidence="8" id="KW-1185">Reference proteome</keyword>
<comment type="caution">
    <text evidence="7">The sequence shown here is derived from an EMBL/GenBank/DDBJ whole genome shotgun (WGS) entry which is preliminary data.</text>
</comment>
<name>A0ABQ6LB52_ASPOZ</name>
<keyword evidence="4 5" id="KW-0326">Glycosidase</keyword>
<keyword evidence="2" id="KW-0732">Signal</keyword>
<accession>A0ABQ6LB52</accession>